<dbReference type="AlphaFoldDB" id="A0A6G0QVR6"/>
<reference evidence="1 2" key="1">
    <citation type="submission" date="2018-09" db="EMBL/GenBank/DDBJ databases">
        <title>Genomic investigation of the strawberry pathogen Phytophthora fragariae indicates pathogenicity is determined by transcriptional variation in three key races.</title>
        <authorList>
            <person name="Adams T.M."/>
            <person name="Armitage A.D."/>
            <person name="Sobczyk M.K."/>
            <person name="Bates H.J."/>
            <person name="Dunwell J.M."/>
            <person name="Nellist C.F."/>
            <person name="Harrison R.J."/>
        </authorList>
    </citation>
    <scope>NUCLEOTIDE SEQUENCE [LARGE SCALE GENOMIC DNA]</scope>
    <source>
        <strain evidence="1 2">NOV-77</strain>
    </source>
</reference>
<evidence type="ECO:0000313" key="1">
    <source>
        <dbReference type="EMBL" id="KAE9303885.1"/>
    </source>
</evidence>
<organism evidence="1 2">
    <name type="scientific">Phytophthora fragariae</name>
    <dbReference type="NCBI Taxonomy" id="53985"/>
    <lineage>
        <taxon>Eukaryota</taxon>
        <taxon>Sar</taxon>
        <taxon>Stramenopiles</taxon>
        <taxon>Oomycota</taxon>
        <taxon>Peronosporomycetes</taxon>
        <taxon>Peronosporales</taxon>
        <taxon>Peronosporaceae</taxon>
        <taxon>Phytophthora</taxon>
    </lineage>
</organism>
<dbReference type="EMBL" id="QXFY01002056">
    <property type="protein sequence ID" value="KAE9303885.1"/>
    <property type="molecule type" value="Genomic_DNA"/>
</dbReference>
<dbReference type="Proteomes" id="UP000486351">
    <property type="component" value="Unassembled WGS sequence"/>
</dbReference>
<evidence type="ECO:0000313" key="2">
    <source>
        <dbReference type="Proteomes" id="UP000486351"/>
    </source>
</evidence>
<protein>
    <submittedName>
        <fullName evidence="1">Uncharacterized protein</fullName>
    </submittedName>
</protein>
<name>A0A6G0QVR6_9STRA</name>
<comment type="caution">
    <text evidence="1">The sequence shown here is derived from an EMBL/GenBank/DDBJ whole genome shotgun (WGS) entry which is preliminary data.</text>
</comment>
<sequence>MSESCPMRPTGIASLICSKGFPVTYATPSVSLDGTK</sequence>
<gene>
    <name evidence="1" type="ORF">PF008_g22106</name>
</gene>
<proteinExistence type="predicted"/>
<accession>A0A6G0QVR6</accession>